<proteinExistence type="predicted"/>
<dbReference type="EnsemblMetazoa" id="MESCA010191-RA">
    <property type="protein sequence ID" value="MESCA010191-PA"/>
    <property type="gene ID" value="MESCA010191"/>
</dbReference>
<organism evidence="1 2">
    <name type="scientific">Megaselia scalaris</name>
    <name type="common">Humpbacked fly</name>
    <name type="synonym">Phora scalaris</name>
    <dbReference type="NCBI Taxonomy" id="36166"/>
    <lineage>
        <taxon>Eukaryota</taxon>
        <taxon>Metazoa</taxon>
        <taxon>Ecdysozoa</taxon>
        <taxon>Arthropoda</taxon>
        <taxon>Hexapoda</taxon>
        <taxon>Insecta</taxon>
        <taxon>Pterygota</taxon>
        <taxon>Neoptera</taxon>
        <taxon>Endopterygota</taxon>
        <taxon>Diptera</taxon>
        <taxon>Brachycera</taxon>
        <taxon>Muscomorpha</taxon>
        <taxon>Platypezoidea</taxon>
        <taxon>Phoridae</taxon>
        <taxon>Megaseliini</taxon>
        <taxon>Megaselia</taxon>
    </lineage>
</organism>
<keyword evidence="2" id="KW-1185">Reference proteome</keyword>
<dbReference type="Proteomes" id="UP000015102">
    <property type="component" value="Unassembled WGS sequence"/>
</dbReference>
<evidence type="ECO:0000313" key="2">
    <source>
        <dbReference type="Proteomes" id="UP000015102"/>
    </source>
</evidence>
<dbReference type="EMBL" id="CAQQ02136656">
    <property type="status" value="NOT_ANNOTATED_CDS"/>
    <property type="molecule type" value="Genomic_DNA"/>
</dbReference>
<accession>T1H1W8</accession>
<dbReference type="HOGENOM" id="CLU_2673927_0_0_1"/>
<evidence type="ECO:0000313" key="1">
    <source>
        <dbReference type="EnsemblMetazoa" id="MESCA010191-PA"/>
    </source>
</evidence>
<sequence length="75" mass="8964">MAYKQEYNTPCRTELFKAINQEDQIKQFSMTKHKLCNLRLAILYKVRFLNDSDFDTDLLYKSYLIAMDGQIEVFT</sequence>
<dbReference type="AlphaFoldDB" id="T1H1W8"/>
<reference evidence="2" key="1">
    <citation type="submission" date="2013-02" db="EMBL/GenBank/DDBJ databases">
        <authorList>
            <person name="Hughes D."/>
        </authorList>
    </citation>
    <scope>NUCLEOTIDE SEQUENCE</scope>
    <source>
        <strain>Durham</strain>
        <strain evidence="2">NC isolate 2 -- Noor lab</strain>
    </source>
</reference>
<protein>
    <submittedName>
        <fullName evidence="1">Uncharacterized protein</fullName>
    </submittedName>
</protein>
<reference evidence="1" key="2">
    <citation type="submission" date="2015-06" db="UniProtKB">
        <authorList>
            <consortium name="EnsemblMetazoa"/>
        </authorList>
    </citation>
    <scope>IDENTIFICATION</scope>
</reference>
<dbReference type="EMBL" id="CAQQ02136655">
    <property type="status" value="NOT_ANNOTATED_CDS"/>
    <property type="molecule type" value="Genomic_DNA"/>
</dbReference>
<name>T1H1W8_MEGSC</name>